<feature type="compositionally biased region" description="Low complexity" evidence="1">
    <location>
        <begin position="21"/>
        <end position="30"/>
    </location>
</feature>
<dbReference type="Proteomes" id="UP001500897">
    <property type="component" value="Unassembled WGS sequence"/>
</dbReference>
<reference evidence="4" key="1">
    <citation type="journal article" date="2019" name="Int. J. Syst. Evol. Microbiol.">
        <title>The Global Catalogue of Microorganisms (GCM) 10K type strain sequencing project: providing services to taxonomists for standard genome sequencing and annotation.</title>
        <authorList>
            <consortium name="The Broad Institute Genomics Platform"/>
            <consortium name="The Broad Institute Genome Sequencing Center for Infectious Disease"/>
            <person name="Wu L."/>
            <person name="Ma J."/>
        </authorList>
    </citation>
    <scope>NUCLEOTIDE SEQUENCE [LARGE SCALE GENOMIC DNA]</scope>
    <source>
        <strain evidence="4">JCM 14559</strain>
    </source>
</reference>
<feature type="compositionally biased region" description="Low complexity" evidence="1">
    <location>
        <begin position="293"/>
        <end position="304"/>
    </location>
</feature>
<evidence type="ECO:0000313" key="3">
    <source>
        <dbReference type="EMBL" id="GAA2098324.1"/>
    </source>
</evidence>
<dbReference type="EMBL" id="BAAANS010000017">
    <property type="protein sequence ID" value="GAA2098324.1"/>
    <property type="molecule type" value="Genomic_DNA"/>
</dbReference>
<keyword evidence="2" id="KW-0812">Transmembrane</keyword>
<feature type="compositionally biased region" description="Low complexity" evidence="1">
    <location>
        <begin position="431"/>
        <end position="446"/>
    </location>
</feature>
<evidence type="ECO:0000256" key="2">
    <source>
        <dbReference type="SAM" id="Phobius"/>
    </source>
</evidence>
<feature type="compositionally biased region" description="Low complexity" evidence="1">
    <location>
        <begin position="189"/>
        <end position="214"/>
    </location>
</feature>
<keyword evidence="2" id="KW-1133">Transmembrane helix</keyword>
<feature type="compositionally biased region" description="Basic and acidic residues" evidence="1">
    <location>
        <begin position="46"/>
        <end position="61"/>
    </location>
</feature>
<feature type="compositionally biased region" description="Pro residues" evidence="1">
    <location>
        <begin position="177"/>
        <end position="188"/>
    </location>
</feature>
<accession>A0ABP5ICZ2</accession>
<evidence type="ECO:0008006" key="5">
    <source>
        <dbReference type="Google" id="ProtNLM"/>
    </source>
</evidence>
<dbReference type="RefSeq" id="WP_344552483.1">
    <property type="nucleotide sequence ID" value="NZ_BAAANS010000017.1"/>
</dbReference>
<sequence>MSSREPDNAHPQPRRGGPDAYPSGTPPYGTGVPGGLGADPAAGRNAPDRRPEEPEAPKATETKLTTRVRINIPGSRPIPPVVVQSKVKEEKPAKPEQPAEPSGPRHRGGAGDPVLGVMDSGARTATPPNLPPEWQEPAAPRPGGPKGSESDSTGEWFKPRQKGRPEPAPAASAPAAPAQPAPAAPPAPAAQQQAAPLPSGAPASPFAPADPASSRTGDHRLPRQDDRFAAAQDPFAAPQDPFAQQPAQDPFARPQPGPQPPAAARDPFADGPQGAPAANHPADPFAPQPPQDPFAQQPAQDPFARPQPGPQPPAAARDPFADGPGPERRPQAAAGEPEDTQIGGFDPITGEEPAPGAAISDPPTTQLFLKAPGTPGDPFTDPFAEARGPRPTGDGGGRFGDLPAEQPFPGGPRAAAPKREQAPAAQPPAARPAAGEPKPAAPAAPAAKKKGGRGKKLVVTGVGGVLFLGAAAYGAGLMMNQSDIPKGTTVLGTDIGGDSRDQAVKVLDGSVAKVGQQPVRLKVGDQSLTLDPASAGLSFDTTATVDGLTKHSYSPVDVLGSLTGDAKAVAPQVRIDRAKLKAALDDLGGKSGQSLQEGYVKFTSSGGTEVVPGAGGKALDSAASVELVEQAYRGRAAGQADAEVVLPVTDAQPKVGQDALQAAADGLGKQVTAGNVTVTAGGKQFLFGRNTAAGALTLAPDASGAVALKWDLDALASSVGTVFDRVRITKNGQQVPVTTQDVADAIAQGITKTGKERSVKIPS</sequence>
<protein>
    <recommendedName>
        <fullName evidence="5">Peptidoglycan binding protein</fullName>
    </recommendedName>
</protein>
<keyword evidence="2" id="KW-0472">Membrane</keyword>
<gene>
    <name evidence="3" type="ORF">GCM10009759_29150</name>
</gene>
<keyword evidence="4" id="KW-1185">Reference proteome</keyword>
<comment type="caution">
    <text evidence="3">The sequence shown here is derived from an EMBL/GenBank/DDBJ whole genome shotgun (WGS) entry which is preliminary data.</text>
</comment>
<feature type="transmembrane region" description="Helical" evidence="2">
    <location>
        <begin position="457"/>
        <end position="479"/>
    </location>
</feature>
<proteinExistence type="predicted"/>
<feature type="region of interest" description="Disordered" evidence="1">
    <location>
        <begin position="1"/>
        <end position="454"/>
    </location>
</feature>
<organism evidence="3 4">
    <name type="scientific">Kitasatospora saccharophila</name>
    <dbReference type="NCBI Taxonomy" id="407973"/>
    <lineage>
        <taxon>Bacteria</taxon>
        <taxon>Bacillati</taxon>
        <taxon>Actinomycetota</taxon>
        <taxon>Actinomycetes</taxon>
        <taxon>Kitasatosporales</taxon>
        <taxon>Streptomycetaceae</taxon>
        <taxon>Kitasatospora</taxon>
    </lineage>
</organism>
<name>A0ABP5ICZ2_9ACTN</name>
<feature type="compositionally biased region" description="Low complexity" evidence="1">
    <location>
        <begin position="229"/>
        <end position="252"/>
    </location>
</feature>
<evidence type="ECO:0000256" key="1">
    <source>
        <dbReference type="SAM" id="MobiDB-lite"/>
    </source>
</evidence>
<feature type="compositionally biased region" description="Basic and acidic residues" evidence="1">
    <location>
        <begin position="216"/>
        <end position="228"/>
    </location>
</feature>
<evidence type="ECO:0000313" key="4">
    <source>
        <dbReference type="Proteomes" id="UP001500897"/>
    </source>
</evidence>